<proteinExistence type="predicted"/>
<evidence type="ECO:0000313" key="2">
    <source>
        <dbReference type="Proteomes" id="UP001209168"/>
    </source>
</evidence>
<gene>
    <name evidence="1" type="ORF">ONT23_10510</name>
</gene>
<accession>A0AAW5UID4</accession>
<protein>
    <recommendedName>
        <fullName evidence="3">VWFA domain-containing protein</fullName>
    </recommendedName>
</protein>
<dbReference type="RefSeq" id="WP_264901335.1">
    <property type="nucleotide sequence ID" value="NZ_JAPDVH010000001.1"/>
</dbReference>
<dbReference type="SUPFAM" id="SSF53300">
    <property type="entry name" value="vWA-like"/>
    <property type="match status" value="1"/>
</dbReference>
<dbReference type="AlphaFoldDB" id="A0AAW5UID4"/>
<dbReference type="EMBL" id="JAPDVH010000001">
    <property type="protein sequence ID" value="MCW4155951.1"/>
    <property type="molecule type" value="Genomic_DNA"/>
</dbReference>
<reference evidence="1" key="1">
    <citation type="submission" date="2022-11" db="EMBL/GenBank/DDBJ databases">
        <title>Genomic repertoires linked with pathogenic potency of arthritogenic Prevotella copri isolated from the gut of rheumatoid arthritis patients.</title>
        <authorList>
            <person name="Nii T."/>
            <person name="Maeda Y."/>
            <person name="Motooka D."/>
            <person name="Naito M."/>
            <person name="Matsumoto Y."/>
            <person name="Ogawa T."/>
            <person name="Oguro-Igashira E."/>
            <person name="Kishikawa T."/>
            <person name="Yamashita M."/>
            <person name="Koizumi S."/>
            <person name="Kurakawa T."/>
            <person name="Okumura R."/>
            <person name="Kayama H."/>
            <person name="Murakami M."/>
            <person name="Sakaguchi T."/>
            <person name="Das B."/>
            <person name="Nakamura S."/>
            <person name="Okada Y."/>
            <person name="Kumanogoh A."/>
            <person name="Takeda K."/>
        </authorList>
    </citation>
    <scope>NUCLEOTIDE SEQUENCE</scope>
    <source>
        <strain evidence="1">H012_8</strain>
    </source>
</reference>
<dbReference type="Proteomes" id="UP001209168">
    <property type="component" value="Unassembled WGS sequence"/>
</dbReference>
<dbReference type="InterPro" id="IPR036465">
    <property type="entry name" value="vWFA_dom_sf"/>
</dbReference>
<sequence length="202" mass="23182">MNKGIIILIDSSGSMDGEPLCRAHQMVCDIIFAYHNLMQKSLWVCKDWIHMILYNSNLNEVISHHELAYIRKEKPRGIDLTMGMVQPPFFEFCGHGPKCLGKAIEYVINGYHGDILLIITKGTPSDIFCFNSLIGKCQIAYKKILVLHGNFAKKVAYEKLTKNIYPWDSFDSVEIVKNMFDMDDTLKRKVLENPPRIIELTI</sequence>
<name>A0AAW5UID4_9BACT</name>
<evidence type="ECO:0000313" key="1">
    <source>
        <dbReference type="EMBL" id="MCW4155951.1"/>
    </source>
</evidence>
<comment type="caution">
    <text evidence="1">The sequence shown here is derived from an EMBL/GenBank/DDBJ whole genome shotgun (WGS) entry which is preliminary data.</text>
</comment>
<evidence type="ECO:0008006" key="3">
    <source>
        <dbReference type="Google" id="ProtNLM"/>
    </source>
</evidence>
<organism evidence="1 2">
    <name type="scientific">Segatella copri</name>
    <dbReference type="NCBI Taxonomy" id="165179"/>
    <lineage>
        <taxon>Bacteria</taxon>
        <taxon>Pseudomonadati</taxon>
        <taxon>Bacteroidota</taxon>
        <taxon>Bacteroidia</taxon>
        <taxon>Bacteroidales</taxon>
        <taxon>Prevotellaceae</taxon>
        <taxon>Segatella</taxon>
    </lineage>
</organism>